<feature type="region of interest" description="Disordered" evidence="3">
    <location>
        <begin position="372"/>
        <end position="446"/>
    </location>
</feature>
<dbReference type="AlphaFoldDB" id="A0A3N4LW33"/>
<feature type="transmembrane region" description="Helical" evidence="4">
    <location>
        <begin position="281"/>
        <end position="303"/>
    </location>
</feature>
<keyword evidence="4" id="KW-1133">Transmembrane helix</keyword>
<dbReference type="FunCoup" id="A0A3N4LW33">
    <property type="interactions" value="91"/>
</dbReference>
<evidence type="ECO:0000313" key="5">
    <source>
        <dbReference type="EMBL" id="RPB25898.1"/>
    </source>
</evidence>
<keyword evidence="4" id="KW-0812">Transmembrane</keyword>
<sequence length="446" mass="49327">MPVPVMAEIFYGGLHSVPWAASALKIAPYAAALYILRWYFSGARNSHERIMSSKVVMVTGGTSGIGESLVYSLATRGAQIILLVKDISDPFLIDRINFLREHTNNQLIYAEQCDLSSLHSVRLFATKWIDNAPPRRLDLILLCASHSPPPFSPQQFTHDGADKVWGINYLANFHLLTLLAPAIRNQPPDRDVRVITATCGSYMLSPPLAQHIPDPALISRGGFPRSKPWQATGAAKLALMSFLLAFNAQNRAYIRKDKELVNARTFIVDPGFARTPSTRSFLTLGSLWGLMVYFLTYPLWWLVLKSPKQAGESFLYAAMSPEGAEGEGGVFYRECRRGEVRRDEVYDAELAKTLWEATEKEIVELEKKGAVERKRRKMEEEREAKKNGKKNAQDGDKGKGKGVAVGVGGAGQRIEEIIEEVEGANSGTTASGSENLKTKAARSRKG</sequence>
<organism evidence="5 6">
    <name type="scientific">Terfezia boudieri ATCC MYA-4762</name>
    <dbReference type="NCBI Taxonomy" id="1051890"/>
    <lineage>
        <taxon>Eukaryota</taxon>
        <taxon>Fungi</taxon>
        <taxon>Dikarya</taxon>
        <taxon>Ascomycota</taxon>
        <taxon>Pezizomycotina</taxon>
        <taxon>Pezizomycetes</taxon>
        <taxon>Pezizales</taxon>
        <taxon>Pezizaceae</taxon>
        <taxon>Terfezia</taxon>
    </lineage>
</organism>
<dbReference type="InParanoid" id="A0A3N4LW33"/>
<dbReference type="SUPFAM" id="SSF51735">
    <property type="entry name" value="NAD(P)-binding Rossmann-fold domains"/>
    <property type="match status" value="1"/>
</dbReference>
<dbReference type="Pfam" id="PF00106">
    <property type="entry name" value="adh_short"/>
    <property type="match status" value="1"/>
</dbReference>
<feature type="compositionally biased region" description="Gly residues" evidence="3">
    <location>
        <begin position="401"/>
        <end position="411"/>
    </location>
</feature>
<dbReference type="STRING" id="1051890.A0A3N4LW33"/>
<evidence type="ECO:0000313" key="6">
    <source>
        <dbReference type="Proteomes" id="UP000267821"/>
    </source>
</evidence>
<name>A0A3N4LW33_9PEZI</name>
<keyword evidence="4" id="KW-0472">Membrane</keyword>
<keyword evidence="2" id="KW-0560">Oxidoreductase</keyword>
<dbReference type="GO" id="GO:0016491">
    <property type="term" value="F:oxidoreductase activity"/>
    <property type="evidence" value="ECO:0007669"/>
    <property type="project" value="UniProtKB-KW"/>
</dbReference>
<comment type="similarity">
    <text evidence="1">Belongs to the short-chain dehydrogenases/reductases (SDR) family.</text>
</comment>
<protein>
    <submittedName>
        <fullName evidence="5">NAD(P)-binding protein</fullName>
    </submittedName>
</protein>
<gene>
    <name evidence="5" type="ORF">L211DRAFT_805581</name>
</gene>
<dbReference type="Gene3D" id="3.40.50.720">
    <property type="entry name" value="NAD(P)-binding Rossmann-like Domain"/>
    <property type="match status" value="1"/>
</dbReference>
<dbReference type="InterPro" id="IPR036291">
    <property type="entry name" value="NAD(P)-bd_dom_sf"/>
</dbReference>
<keyword evidence="6" id="KW-1185">Reference proteome</keyword>
<feature type="compositionally biased region" description="Basic and acidic residues" evidence="3">
    <location>
        <begin position="372"/>
        <end position="399"/>
    </location>
</feature>
<dbReference type="InterPro" id="IPR002347">
    <property type="entry name" value="SDR_fam"/>
</dbReference>
<evidence type="ECO:0000256" key="2">
    <source>
        <dbReference type="ARBA" id="ARBA00023002"/>
    </source>
</evidence>
<proteinExistence type="inferred from homology"/>
<evidence type="ECO:0000256" key="1">
    <source>
        <dbReference type="ARBA" id="ARBA00006484"/>
    </source>
</evidence>
<dbReference type="EMBL" id="ML121536">
    <property type="protein sequence ID" value="RPB25898.1"/>
    <property type="molecule type" value="Genomic_DNA"/>
</dbReference>
<evidence type="ECO:0000256" key="3">
    <source>
        <dbReference type="SAM" id="MobiDB-lite"/>
    </source>
</evidence>
<evidence type="ECO:0000256" key="4">
    <source>
        <dbReference type="SAM" id="Phobius"/>
    </source>
</evidence>
<dbReference type="Proteomes" id="UP000267821">
    <property type="component" value="Unassembled WGS sequence"/>
</dbReference>
<dbReference type="OrthoDB" id="191979at2759"/>
<accession>A0A3N4LW33</accession>
<dbReference type="PANTHER" id="PTHR24320:SF285">
    <property type="entry name" value="RETINOL DEHYDROGENASE 14"/>
    <property type="match status" value="1"/>
</dbReference>
<feature type="compositionally biased region" description="Polar residues" evidence="3">
    <location>
        <begin position="425"/>
        <end position="435"/>
    </location>
</feature>
<reference evidence="5 6" key="1">
    <citation type="journal article" date="2018" name="Nat. Ecol. Evol.">
        <title>Pezizomycetes genomes reveal the molecular basis of ectomycorrhizal truffle lifestyle.</title>
        <authorList>
            <person name="Murat C."/>
            <person name="Payen T."/>
            <person name="Noel B."/>
            <person name="Kuo A."/>
            <person name="Morin E."/>
            <person name="Chen J."/>
            <person name="Kohler A."/>
            <person name="Krizsan K."/>
            <person name="Balestrini R."/>
            <person name="Da Silva C."/>
            <person name="Montanini B."/>
            <person name="Hainaut M."/>
            <person name="Levati E."/>
            <person name="Barry K.W."/>
            <person name="Belfiori B."/>
            <person name="Cichocki N."/>
            <person name="Clum A."/>
            <person name="Dockter R.B."/>
            <person name="Fauchery L."/>
            <person name="Guy J."/>
            <person name="Iotti M."/>
            <person name="Le Tacon F."/>
            <person name="Lindquist E.A."/>
            <person name="Lipzen A."/>
            <person name="Malagnac F."/>
            <person name="Mello A."/>
            <person name="Molinier V."/>
            <person name="Miyauchi S."/>
            <person name="Poulain J."/>
            <person name="Riccioni C."/>
            <person name="Rubini A."/>
            <person name="Sitrit Y."/>
            <person name="Splivallo R."/>
            <person name="Traeger S."/>
            <person name="Wang M."/>
            <person name="Zifcakova L."/>
            <person name="Wipf D."/>
            <person name="Zambonelli A."/>
            <person name="Paolocci F."/>
            <person name="Nowrousian M."/>
            <person name="Ottonello S."/>
            <person name="Baldrian P."/>
            <person name="Spatafora J.W."/>
            <person name="Henrissat B."/>
            <person name="Nagy L.G."/>
            <person name="Aury J.M."/>
            <person name="Wincker P."/>
            <person name="Grigoriev I.V."/>
            <person name="Bonfante P."/>
            <person name="Martin F.M."/>
        </authorList>
    </citation>
    <scope>NUCLEOTIDE SEQUENCE [LARGE SCALE GENOMIC DNA]</scope>
    <source>
        <strain evidence="5 6">ATCC MYA-4762</strain>
    </source>
</reference>
<dbReference type="PANTHER" id="PTHR24320">
    <property type="entry name" value="RETINOL DEHYDROGENASE"/>
    <property type="match status" value="1"/>
</dbReference>